<dbReference type="Proteomes" id="UP000799118">
    <property type="component" value="Unassembled WGS sequence"/>
</dbReference>
<reference evidence="2" key="1">
    <citation type="journal article" date="2019" name="Environ. Microbiol.">
        <title>Fungal ecological strategies reflected in gene transcription - a case study of two litter decomposers.</title>
        <authorList>
            <person name="Barbi F."/>
            <person name="Kohler A."/>
            <person name="Barry K."/>
            <person name="Baskaran P."/>
            <person name="Daum C."/>
            <person name="Fauchery L."/>
            <person name="Ihrmark K."/>
            <person name="Kuo A."/>
            <person name="LaButti K."/>
            <person name="Lipzen A."/>
            <person name="Morin E."/>
            <person name="Grigoriev I.V."/>
            <person name="Henrissat B."/>
            <person name="Lindahl B."/>
            <person name="Martin F."/>
        </authorList>
    </citation>
    <scope>NUCLEOTIDE SEQUENCE</scope>
    <source>
        <strain evidence="2">JB14</strain>
    </source>
</reference>
<protein>
    <submittedName>
        <fullName evidence="2">Uncharacterized protein</fullName>
    </submittedName>
</protein>
<feature type="compositionally biased region" description="Basic residues" evidence="1">
    <location>
        <begin position="61"/>
        <end position="73"/>
    </location>
</feature>
<sequence length="123" mass="13735">MMSDGDDDYGEYEVRGSARRRRPHISGFMSSESHELESDSEAEVESLLILSPSRPNVERRGRPRGRSKRRRPRQCLSSGSSDSERAYGSEFEVRIYSCNFSESSVSSPACSTHLAVYLGAVIP</sequence>
<keyword evidence="3" id="KW-1185">Reference proteome</keyword>
<accession>A0A6A4GE41</accession>
<evidence type="ECO:0000313" key="2">
    <source>
        <dbReference type="EMBL" id="KAE9383717.1"/>
    </source>
</evidence>
<dbReference type="AlphaFoldDB" id="A0A6A4GE41"/>
<dbReference type="EMBL" id="ML770350">
    <property type="protein sequence ID" value="KAE9383717.1"/>
    <property type="molecule type" value="Genomic_DNA"/>
</dbReference>
<feature type="compositionally biased region" description="Acidic residues" evidence="1">
    <location>
        <begin position="1"/>
        <end position="11"/>
    </location>
</feature>
<evidence type="ECO:0000256" key="1">
    <source>
        <dbReference type="SAM" id="MobiDB-lite"/>
    </source>
</evidence>
<feature type="region of interest" description="Disordered" evidence="1">
    <location>
        <begin position="1"/>
        <end position="87"/>
    </location>
</feature>
<name>A0A6A4GE41_9AGAR</name>
<evidence type="ECO:0000313" key="3">
    <source>
        <dbReference type="Proteomes" id="UP000799118"/>
    </source>
</evidence>
<organism evidence="2 3">
    <name type="scientific">Gymnopus androsaceus JB14</name>
    <dbReference type="NCBI Taxonomy" id="1447944"/>
    <lineage>
        <taxon>Eukaryota</taxon>
        <taxon>Fungi</taxon>
        <taxon>Dikarya</taxon>
        <taxon>Basidiomycota</taxon>
        <taxon>Agaricomycotina</taxon>
        <taxon>Agaricomycetes</taxon>
        <taxon>Agaricomycetidae</taxon>
        <taxon>Agaricales</taxon>
        <taxon>Marasmiineae</taxon>
        <taxon>Omphalotaceae</taxon>
        <taxon>Gymnopus</taxon>
    </lineage>
</organism>
<gene>
    <name evidence="2" type="ORF">BT96DRAFT_1008845</name>
</gene>
<proteinExistence type="predicted"/>